<feature type="region of interest" description="Disordered" evidence="1">
    <location>
        <begin position="1"/>
        <end position="20"/>
    </location>
</feature>
<gene>
    <name evidence="2" type="ORF">QQZ08_010955</name>
</gene>
<accession>A0ABR1HDF4</accession>
<evidence type="ECO:0000256" key="1">
    <source>
        <dbReference type="SAM" id="MobiDB-lite"/>
    </source>
</evidence>
<name>A0ABR1HDF4_9HYPO</name>
<evidence type="ECO:0000313" key="2">
    <source>
        <dbReference type="EMBL" id="KAK7419188.1"/>
    </source>
</evidence>
<feature type="compositionally biased region" description="Basic and acidic residues" evidence="1">
    <location>
        <begin position="270"/>
        <end position="281"/>
    </location>
</feature>
<organism evidence="2 3">
    <name type="scientific">Neonectria magnoliae</name>
    <dbReference type="NCBI Taxonomy" id="2732573"/>
    <lineage>
        <taxon>Eukaryota</taxon>
        <taxon>Fungi</taxon>
        <taxon>Dikarya</taxon>
        <taxon>Ascomycota</taxon>
        <taxon>Pezizomycotina</taxon>
        <taxon>Sordariomycetes</taxon>
        <taxon>Hypocreomycetidae</taxon>
        <taxon>Hypocreales</taxon>
        <taxon>Nectriaceae</taxon>
        <taxon>Neonectria</taxon>
    </lineage>
</organism>
<dbReference type="PANTHER" id="PTHR37538:SF1">
    <property type="entry name" value="BTB DOMAIN-CONTAINING PROTEIN"/>
    <property type="match status" value="1"/>
</dbReference>
<reference evidence="2 3" key="1">
    <citation type="journal article" date="2025" name="Microbiol. Resour. Announc.">
        <title>Draft genome sequences for Neonectria magnoliae and Neonectria punicea, canker pathogens of Liriodendron tulipifera and Acer saccharum in West Virginia.</title>
        <authorList>
            <person name="Petronek H.M."/>
            <person name="Kasson M.T."/>
            <person name="Metheny A.M."/>
            <person name="Stauder C.M."/>
            <person name="Lovett B."/>
            <person name="Lynch S.C."/>
            <person name="Garnas J.R."/>
            <person name="Kasson L.R."/>
            <person name="Stajich J.E."/>
        </authorList>
    </citation>
    <scope>NUCLEOTIDE SEQUENCE [LARGE SCALE GENOMIC DNA]</scope>
    <source>
        <strain evidence="2 3">NRRL 64651</strain>
    </source>
</reference>
<feature type="region of interest" description="Disordered" evidence="1">
    <location>
        <begin position="260"/>
        <end position="333"/>
    </location>
</feature>
<dbReference type="EMBL" id="JAZAVK010000154">
    <property type="protein sequence ID" value="KAK7419188.1"/>
    <property type="molecule type" value="Genomic_DNA"/>
</dbReference>
<evidence type="ECO:0000313" key="3">
    <source>
        <dbReference type="Proteomes" id="UP001498421"/>
    </source>
</evidence>
<feature type="compositionally biased region" description="Basic and acidic residues" evidence="1">
    <location>
        <begin position="211"/>
        <end position="230"/>
    </location>
</feature>
<feature type="region of interest" description="Disordered" evidence="1">
    <location>
        <begin position="211"/>
        <end position="237"/>
    </location>
</feature>
<evidence type="ECO:0008006" key="4">
    <source>
        <dbReference type="Google" id="ProtNLM"/>
    </source>
</evidence>
<dbReference type="Proteomes" id="UP001498421">
    <property type="component" value="Unassembled WGS sequence"/>
</dbReference>
<protein>
    <recommendedName>
        <fullName evidence="4">BTB domain-containing protein</fullName>
    </recommendedName>
</protein>
<feature type="compositionally biased region" description="Basic residues" evidence="1">
    <location>
        <begin position="300"/>
        <end position="317"/>
    </location>
</feature>
<comment type="caution">
    <text evidence="2">The sequence shown here is derived from an EMBL/GenBank/DDBJ whole genome shotgun (WGS) entry which is preliminary data.</text>
</comment>
<dbReference type="PANTHER" id="PTHR37538">
    <property type="entry name" value="BTB DOMAIN-CONTAINING PROTEIN"/>
    <property type="match status" value="1"/>
</dbReference>
<proteinExistence type="predicted"/>
<keyword evidence="3" id="KW-1185">Reference proteome</keyword>
<sequence length="361" mass="40046">MSENPQQPDEDGAGPEISPYASPLLRVSFQDGKPLQIPEQLLKKYPDLLADIEDRHYQYEPTFLPLSSNVGHVLVHFVYTGKYQCLRPKGAPVGQRSASELAIALKVCSLAEEYYMPSLGRLAQAEVCTLGNDLSLSSLISIIEKGDCISIHNTWVAGYMKLRVKSFCRDVRSKAVKEPLEELDTFPPTTTKLVLQSVAELLVSELSCKDEPNEARKASGDQSEVGRHGQADTSEVVAKFPIRPAADLRSIHEQVPSDFVFPKLDTMNGPREESSEPRGSRASDLVAPRANRHDNSKSMKQLKKEKKQARKTKKKMRVLPMVEEPLEGASDSVGDLEDDLSVIATPSHDSFGSWDGYEDMY</sequence>